<dbReference type="PROSITE" id="PS50158">
    <property type="entry name" value="ZF_CCHC"/>
    <property type="match status" value="1"/>
</dbReference>
<gene>
    <name evidence="5" type="ORF">MCOR_33253</name>
</gene>
<feature type="transmembrane region" description="Helical" evidence="3">
    <location>
        <begin position="439"/>
        <end position="464"/>
    </location>
</feature>
<protein>
    <submittedName>
        <fullName evidence="5">TRPT1</fullName>
        <ecNumber evidence="5">2.7.1.160</ecNumber>
    </submittedName>
</protein>
<sequence>MALERAPVSTWKVELEKSDKKFENKLGQVHEKLDDMMDQFKQLLASPIEGSCSPGRVTGTESCHHCGERGHFKMKCPNFKGRVAEVAIVGSGVGARDKDGNRESSVSVKVKAEIESEQCSNSNKEATPSGRFDCYLLKCLANILRHGALELDHSFLPGGYLLVEEILISHPGFAGYSLPDIKKLIKVDVDRMFTLIKDTDSGGWKIRANQGYSLMVDTPTIPLVEKCEVPQGNLVAPALLTGDQEGPVANIMREPIGFILPIENSSNIHKVAAPTETTLACHEEAQESWDSTSDGEADTTLEEGSSDEKIVIVCPQYQDSTCPTPVVETGMTDNTEKSRTSFTFVDPSSTGEIDRKAATESNSLLNKETVITFNSSVIQESVYIGYFSKQIMLSLDVIGITTDYWLVVAPSHAGLFKVCVFGVCVTYISHDDNFFNVHYLGTAGCSCVCALLLLVACLIGFCGCSREYSKPVVQNLGGVGMTAGFFGTIGFLWYYLYFFQGFFNDGVQLFSIIGNPGWSFYLCAVASGLSLIVSITLIIVGCNMPTSNGAIMPLQPTVIAMQNQQQSYAQPSAPPQQNMYY</sequence>
<keyword evidence="5" id="KW-0808">Transferase</keyword>
<evidence type="ECO:0000256" key="3">
    <source>
        <dbReference type="SAM" id="Phobius"/>
    </source>
</evidence>
<dbReference type="InterPro" id="IPR001878">
    <property type="entry name" value="Znf_CCHC"/>
</dbReference>
<evidence type="ECO:0000313" key="5">
    <source>
        <dbReference type="EMBL" id="CAC5398935.1"/>
    </source>
</evidence>
<dbReference type="OrthoDB" id="6064621at2759"/>
<feature type="region of interest" description="Disordered" evidence="2">
    <location>
        <begin position="283"/>
        <end position="305"/>
    </location>
</feature>
<feature type="domain" description="CCHC-type" evidence="4">
    <location>
        <begin position="63"/>
        <end position="78"/>
    </location>
</feature>
<dbReference type="SUPFAM" id="SSF57756">
    <property type="entry name" value="Retrovirus zinc finger-like domains"/>
    <property type="match status" value="1"/>
</dbReference>
<dbReference type="Gene3D" id="1.20.140.150">
    <property type="match status" value="1"/>
</dbReference>
<reference evidence="5 6" key="1">
    <citation type="submission" date="2020-06" db="EMBL/GenBank/DDBJ databases">
        <authorList>
            <person name="Li R."/>
            <person name="Bekaert M."/>
        </authorList>
    </citation>
    <scope>NUCLEOTIDE SEQUENCE [LARGE SCALE GENOMIC DNA]</scope>
    <source>
        <strain evidence="6">wild</strain>
    </source>
</reference>
<dbReference type="EC" id="2.7.1.160" evidence="5"/>
<dbReference type="Proteomes" id="UP000507470">
    <property type="component" value="Unassembled WGS sequence"/>
</dbReference>
<evidence type="ECO:0000256" key="2">
    <source>
        <dbReference type="SAM" id="MobiDB-lite"/>
    </source>
</evidence>
<dbReference type="InterPro" id="IPR002745">
    <property type="entry name" value="Ptrans_KptA/Tpt1"/>
</dbReference>
<dbReference type="GO" id="GO:0008270">
    <property type="term" value="F:zinc ion binding"/>
    <property type="evidence" value="ECO:0007669"/>
    <property type="project" value="UniProtKB-KW"/>
</dbReference>
<feature type="transmembrane region" description="Helical" evidence="3">
    <location>
        <begin position="476"/>
        <end position="498"/>
    </location>
</feature>
<dbReference type="AlphaFoldDB" id="A0A6J8CSU5"/>
<dbReference type="EMBL" id="CACVKT020005969">
    <property type="protein sequence ID" value="CAC5398935.1"/>
    <property type="molecule type" value="Genomic_DNA"/>
</dbReference>
<dbReference type="Pfam" id="PF01885">
    <property type="entry name" value="PTS_2-RNA"/>
    <property type="match status" value="1"/>
</dbReference>
<organism evidence="5 6">
    <name type="scientific">Mytilus coruscus</name>
    <name type="common">Sea mussel</name>
    <dbReference type="NCBI Taxonomy" id="42192"/>
    <lineage>
        <taxon>Eukaryota</taxon>
        <taxon>Metazoa</taxon>
        <taxon>Spiralia</taxon>
        <taxon>Lophotrochozoa</taxon>
        <taxon>Mollusca</taxon>
        <taxon>Bivalvia</taxon>
        <taxon>Autobranchia</taxon>
        <taxon>Pteriomorphia</taxon>
        <taxon>Mytilida</taxon>
        <taxon>Mytiloidea</taxon>
        <taxon>Mytilidae</taxon>
        <taxon>Mytilinae</taxon>
        <taxon>Mytilus</taxon>
    </lineage>
</organism>
<keyword evidence="1" id="KW-0862">Zinc</keyword>
<keyword evidence="1" id="KW-0479">Metal-binding</keyword>
<keyword evidence="6" id="KW-1185">Reference proteome</keyword>
<keyword evidence="1" id="KW-0863">Zinc-finger</keyword>
<evidence type="ECO:0000259" key="4">
    <source>
        <dbReference type="PROSITE" id="PS50158"/>
    </source>
</evidence>
<feature type="transmembrane region" description="Helical" evidence="3">
    <location>
        <begin position="518"/>
        <end position="542"/>
    </location>
</feature>
<feature type="compositionally biased region" description="Acidic residues" evidence="2">
    <location>
        <begin position="293"/>
        <end position="305"/>
    </location>
</feature>
<keyword evidence="3" id="KW-0812">Transmembrane</keyword>
<accession>A0A6J8CSU5</accession>
<dbReference type="GO" id="GO:0003676">
    <property type="term" value="F:nucleic acid binding"/>
    <property type="evidence" value="ECO:0007669"/>
    <property type="project" value="InterPro"/>
</dbReference>
<dbReference type="SUPFAM" id="SSF56399">
    <property type="entry name" value="ADP-ribosylation"/>
    <property type="match status" value="1"/>
</dbReference>
<keyword evidence="3" id="KW-0472">Membrane</keyword>
<dbReference type="GO" id="GO:0000215">
    <property type="term" value="F:tRNA 2'-phosphotransferase activity"/>
    <property type="evidence" value="ECO:0007669"/>
    <property type="project" value="UniProtKB-EC"/>
</dbReference>
<keyword evidence="3" id="KW-1133">Transmembrane helix</keyword>
<evidence type="ECO:0000313" key="6">
    <source>
        <dbReference type="Proteomes" id="UP000507470"/>
    </source>
</evidence>
<evidence type="ECO:0000256" key="1">
    <source>
        <dbReference type="PROSITE-ProRule" id="PRU00047"/>
    </source>
</evidence>
<name>A0A6J8CSU5_MYTCO</name>
<proteinExistence type="predicted"/>
<dbReference type="InterPro" id="IPR036875">
    <property type="entry name" value="Znf_CCHC_sf"/>
</dbReference>